<feature type="domain" description="Translocation and assembly module TamB C-terminal" evidence="7">
    <location>
        <begin position="1133"/>
        <end position="1469"/>
    </location>
</feature>
<evidence type="ECO:0000313" key="8">
    <source>
        <dbReference type="EMBL" id="PTW03509.1"/>
    </source>
</evidence>
<evidence type="ECO:0000256" key="3">
    <source>
        <dbReference type="ARBA" id="ARBA00022989"/>
    </source>
</evidence>
<feature type="coiled-coil region" evidence="5">
    <location>
        <begin position="109"/>
        <end position="136"/>
    </location>
</feature>
<proteinExistence type="predicted"/>
<evidence type="ECO:0000313" key="9">
    <source>
        <dbReference type="Proteomes" id="UP000244089"/>
    </source>
</evidence>
<gene>
    <name evidence="8" type="ORF">C8C76_101150</name>
</gene>
<reference evidence="8 9" key="1">
    <citation type="submission" date="2018-04" db="EMBL/GenBank/DDBJ databases">
        <title>Subsurface microbial communities from deep shales in Ohio and West Virginia, USA.</title>
        <authorList>
            <person name="Wrighton K."/>
        </authorList>
    </citation>
    <scope>NUCLEOTIDE SEQUENCE [LARGE SCALE GENOMIC DNA]</scope>
    <source>
        <strain evidence="8 9">WC1</strain>
    </source>
</reference>
<dbReference type="Proteomes" id="UP000244089">
    <property type="component" value="Unassembled WGS sequence"/>
</dbReference>
<dbReference type="Pfam" id="PF04357">
    <property type="entry name" value="TamB"/>
    <property type="match status" value="1"/>
</dbReference>
<dbReference type="GO" id="GO:0005886">
    <property type="term" value="C:plasma membrane"/>
    <property type="evidence" value="ECO:0007669"/>
    <property type="project" value="InterPro"/>
</dbReference>
<keyword evidence="4 6" id="KW-0472">Membrane</keyword>
<feature type="transmembrane region" description="Helical" evidence="6">
    <location>
        <begin position="7"/>
        <end position="28"/>
    </location>
</feature>
<comment type="caution">
    <text evidence="8">The sequence shown here is derived from an EMBL/GenBank/DDBJ whole genome shotgun (WGS) entry which is preliminary data.</text>
</comment>
<evidence type="ECO:0000256" key="5">
    <source>
        <dbReference type="SAM" id="Coils"/>
    </source>
</evidence>
<keyword evidence="5" id="KW-0175">Coiled coil</keyword>
<evidence type="ECO:0000259" key="7">
    <source>
        <dbReference type="Pfam" id="PF04357"/>
    </source>
</evidence>
<organism evidence="8 9">
    <name type="scientific">Halanaerobium saccharolyticum</name>
    <dbReference type="NCBI Taxonomy" id="43595"/>
    <lineage>
        <taxon>Bacteria</taxon>
        <taxon>Bacillati</taxon>
        <taxon>Bacillota</taxon>
        <taxon>Clostridia</taxon>
        <taxon>Halanaerobiales</taxon>
        <taxon>Halanaerobiaceae</taxon>
        <taxon>Halanaerobium</taxon>
    </lineage>
</organism>
<evidence type="ECO:0000256" key="2">
    <source>
        <dbReference type="ARBA" id="ARBA00022692"/>
    </source>
</evidence>
<protein>
    <submittedName>
        <fullName evidence="8">Translocation and assembly module TamB</fullName>
    </submittedName>
</protein>
<dbReference type="EMBL" id="QAXS01000001">
    <property type="protein sequence ID" value="PTW03509.1"/>
    <property type="molecule type" value="Genomic_DNA"/>
</dbReference>
<name>A0A2T5RT55_9FIRM</name>
<sequence>MDKQIKYLLGVLILLFISAYFLSLLSGLPQYFKDDIIAFLEERFNGEISFSSVSLWPLNRIRLKQFEFTAGDGSSFKAEALNLDYSLNFRDDEIIEIEFIELLGAEIKVQDQFEQLLSLSNNLDDSQNQRTDLKNADFIAELNLPDFLSDLKVNIRDSSLNLDSGEIDLELTDLQLGLAAEAGSVYSLNITTALQLNQLQLAEGQNINNFSLSSLDLQFDRDNSEAELYFNARDFSLAEIVDNAALSDLNYQGFKLDLQSLKGLSSARGELKFKDFRLQNYKGQLDLENLELASSYSSQAEAGEKINLTAPALNIKLAGPEMKLSIAESRIFLDQNPVDFSFNWNQTQDYELKVAAQEFNFDYNFLSPYLTEANFDFDLQLAAESNQIQTATAEVSASELSSDYSDLQRAELSLMLDQKELFVRKAEFIMAEENRLNLRGSYNLAEKNYLLSAEAEDFIISDEILSQLSQLEYLKNNNYLSQIDRIKDRNLNFRIDTAGIYNGIEAISANGDFNLAFKTAASNSDFEVDSSFWYTDNKLFLNSLKVNSDFGRLDLMGELDFDTESVQLRYAAQNLEADLLNEFTADNSELLKELDSDIDHLEGSISNSFSSPSASIHLKMSELNYDSYQLKDLNLSAAYENDNLKINNFQAGIAQAEISASGEIRKISSLDQAELELELNSQDLYFQDLADFSSQNIPLNGEVQLQAEISGSLADYDLDLKFAAGSSILQLDGQEIEFSKLEAEISRTNGDFIVENLTAEQQNLSLKAAGSFNFEEGFDIGLSLSGFEAADYLTNYQYAADIEGSLSLEGRLSGELEAPVFDFQLESQNLSFAELDLEIADNSLSFRVNENKILIERFDFTADSGSYNLTGQIFDINSNLKSDLKLELIEVPTRELTLKFIDFYPLVSELIFVGNVDFNSQGTDYQAELDLSASSQSTQGSLNLKGTVNDNLALDFEGSDIEVDFNSRQYDFNLNLKSLVDFSGTVEGSVSSPVLRVDHNLRELSVNNNLLDEVRGEVIVEGSRRFSISESINYRGGGSLNLDGSYSLVDQELNLSTNLESLPLGFLVSFLGEGYSASGRINGSFRAEGSLESPTLSGELDLEAETLELGLTDPIEDLDLKVNLQDRSAVIDNLNGRFAEGDFRIEGALNLSDLENAWDLSLSGQKLYFEQGSLAGDFDAELNFTGPLANPLLKGDLLVYDFVIGIPFEWPENEVDPDAFVPKINLNIRPGENVRVEDENMEILVETGSLNLQFNNQLEDPLTMEGRLRSEEGTFTYYNSRFNLVSAEAVFTPVDEGDIPTLNVNAVTYAGGNEININLTGPADDMRINLTSDSDLTEEEILNLLSTRGALGSAIIGGEDIGIQNIIWQELMRVVNSFLQRGVISDLESDVATIFSLDRAEIDAFQYGLEREFAIYLGKNITDKLYLEYASFFDEEGRRGEISFQYKLTEPTVLKGTYFGDEEYQISIETEIEF</sequence>
<evidence type="ECO:0000256" key="1">
    <source>
        <dbReference type="ARBA" id="ARBA00004167"/>
    </source>
</evidence>
<dbReference type="PANTHER" id="PTHR36985">
    <property type="entry name" value="TRANSLOCATION AND ASSEMBLY MODULE SUBUNIT TAMB"/>
    <property type="match status" value="1"/>
</dbReference>
<dbReference type="OrthoDB" id="2109635at2"/>
<dbReference type="InterPro" id="IPR007452">
    <property type="entry name" value="TamB_C"/>
</dbReference>
<keyword evidence="3 6" id="KW-1133">Transmembrane helix</keyword>
<accession>A0A2T5RT55</accession>
<evidence type="ECO:0000256" key="4">
    <source>
        <dbReference type="ARBA" id="ARBA00023136"/>
    </source>
</evidence>
<dbReference type="RefSeq" id="WP_108137691.1">
    <property type="nucleotide sequence ID" value="NZ_QAXS01000001.1"/>
</dbReference>
<evidence type="ECO:0000256" key="6">
    <source>
        <dbReference type="SAM" id="Phobius"/>
    </source>
</evidence>
<dbReference type="PANTHER" id="PTHR36985:SF1">
    <property type="entry name" value="TRANSLOCATION AND ASSEMBLY MODULE SUBUNIT TAMB"/>
    <property type="match status" value="1"/>
</dbReference>
<dbReference type="GO" id="GO:0009306">
    <property type="term" value="P:protein secretion"/>
    <property type="evidence" value="ECO:0007669"/>
    <property type="project" value="InterPro"/>
</dbReference>
<keyword evidence="2 6" id="KW-0812">Transmembrane</keyword>
<comment type="subcellular location">
    <subcellularLocation>
        <location evidence="1">Membrane</location>
        <topology evidence="1">Single-pass membrane protein</topology>
    </subcellularLocation>
</comment>